<accession>A0A423U313</accession>
<evidence type="ECO:0000256" key="5">
    <source>
        <dbReference type="ARBA" id="ARBA00022692"/>
    </source>
</evidence>
<dbReference type="GO" id="GO:0005230">
    <property type="term" value="F:extracellular ligand-gated monoatomic ion channel activity"/>
    <property type="evidence" value="ECO:0007669"/>
    <property type="project" value="InterPro"/>
</dbReference>
<dbReference type="InterPro" id="IPR002172">
    <property type="entry name" value="LDrepeatLR_classA_rpt"/>
</dbReference>
<dbReference type="SUPFAM" id="SSF57424">
    <property type="entry name" value="LDL receptor-like module"/>
    <property type="match status" value="1"/>
</dbReference>
<keyword evidence="9 13" id="KW-0472">Membrane</keyword>
<dbReference type="Gene3D" id="4.10.400.10">
    <property type="entry name" value="Low-density Lipoprotein Receptor"/>
    <property type="match status" value="1"/>
</dbReference>
<keyword evidence="16" id="KW-1185">Reference proteome</keyword>
<sequence length="740" mass="82427">MIDCLTFTTPARRLLARLYLGSDPSIGWWQHYPRVGSRRANHATQIIRETSRSLEDTLQGDISQVSIWGRALAASEVRGAASCEDPARGSVFSSDSAEFEEFGVEVRAVDVQDLCRPKVEFIVLPEEVSLDSSLMLCRRLNATVAVPASPLENQLLLDEILPFKDVCDATGHWKAWLGITDAQEEGTWRALHSNQEVNYSNFPCNGAGGSAVLNCAAVKTDGFWAFQECSVKRCTACRLHRLRSLRLRGLCFDEPLEAQFRLAGYLGGRPLFRGFTNKVILWDKAAERWTLVNAGTNATVMSCQSVPIELYPLGKHKWEMAKDMCGNKAGDTILASLSACTPDQFMCNVGDCIQMHQRCNYRFDCDDHSDEINCSVVGALDKVQRAMPPKDSLGGVLLVTPAVTINIISEVDDINMAITLEFMFSLAWNDNRLKFKHLTSAPRGTVLAKGDSEKIWLPKYQVTNVVAGNLLSLTESFTVRSAAGATAPGFNDVDMDLTYPGASNRVTMTRRYSAKTTCHFDLYAYPFDVQTCGVRIHLPPEHEDSVHFSLSQGTVNYTGPHELATFNVEKVQFAPTSDEHQLTAEFTLRRRQGVVLLSTFLPSALLLAVSWATLFVKLEALNVRAVMSLTTLLVLYTLFANMSRSLPTAASIKLIDIWFFFIIFLLFANIMIHIFIDNESLTQVRVNKIVVKPFSEARPLMTASPRQKALRFLAVYRLLVLPVAVVLFNAAFWAAVFWQL</sequence>
<dbReference type="GO" id="GO:0004888">
    <property type="term" value="F:transmembrane signaling receptor activity"/>
    <property type="evidence" value="ECO:0007669"/>
    <property type="project" value="InterPro"/>
</dbReference>
<dbReference type="InterPro" id="IPR036055">
    <property type="entry name" value="LDL_receptor-like_sf"/>
</dbReference>
<keyword evidence="10 12" id="KW-1015">Disulfide bond</keyword>
<protein>
    <recommendedName>
        <fullName evidence="14">C-type lectin domain-containing protein</fullName>
    </recommendedName>
</protein>
<feature type="transmembrane region" description="Helical" evidence="13">
    <location>
        <begin position="714"/>
        <end position="738"/>
    </location>
</feature>
<evidence type="ECO:0000259" key="14">
    <source>
        <dbReference type="PROSITE" id="PS50041"/>
    </source>
</evidence>
<dbReference type="OrthoDB" id="6360924at2759"/>
<keyword evidence="5 13" id="KW-0812">Transmembrane</keyword>
<dbReference type="PROSITE" id="PS01209">
    <property type="entry name" value="LDLRA_1"/>
    <property type="match status" value="1"/>
</dbReference>
<dbReference type="PANTHER" id="PTHR18945">
    <property type="entry name" value="NEUROTRANSMITTER GATED ION CHANNEL"/>
    <property type="match status" value="1"/>
</dbReference>
<evidence type="ECO:0000256" key="13">
    <source>
        <dbReference type="RuleBase" id="RU000687"/>
    </source>
</evidence>
<dbReference type="Gene3D" id="1.20.58.390">
    <property type="entry name" value="Neurotransmitter-gated ion-channel transmembrane domain"/>
    <property type="match status" value="1"/>
</dbReference>
<dbReference type="SUPFAM" id="SSF56436">
    <property type="entry name" value="C-type lectin-like"/>
    <property type="match status" value="1"/>
</dbReference>
<dbReference type="InterPro" id="IPR018000">
    <property type="entry name" value="Neurotransmitter_ion_chnl_CS"/>
</dbReference>
<keyword evidence="7 13" id="KW-1133">Transmembrane helix</keyword>
<evidence type="ECO:0000256" key="1">
    <source>
        <dbReference type="ARBA" id="ARBA00004141"/>
    </source>
</evidence>
<dbReference type="InterPro" id="IPR006028">
    <property type="entry name" value="GABAA/Glycine_rcpt"/>
</dbReference>
<evidence type="ECO:0000256" key="4">
    <source>
        <dbReference type="ARBA" id="ARBA00022475"/>
    </source>
</evidence>
<dbReference type="PROSITE" id="PS50068">
    <property type="entry name" value="LDLRA_2"/>
    <property type="match status" value="1"/>
</dbReference>
<dbReference type="InterPro" id="IPR036734">
    <property type="entry name" value="Neur_chan_lig-bd_sf"/>
</dbReference>
<organism evidence="15 16">
    <name type="scientific">Penaeus vannamei</name>
    <name type="common">Whiteleg shrimp</name>
    <name type="synonym">Litopenaeus vannamei</name>
    <dbReference type="NCBI Taxonomy" id="6689"/>
    <lineage>
        <taxon>Eukaryota</taxon>
        <taxon>Metazoa</taxon>
        <taxon>Ecdysozoa</taxon>
        <taxon>Arthropoda</taxon>
        <taxon>Crustacea</taxon>
        <taxon>Multicrustacea</taxon>
        <taxon>Malacostraca</taxon>
        <taxon>Eumalacostraca</taxon>
        <taxon>Eucarida</taxon>
        <taxon>Decapoda</taxon>
        <taxon>Dendrobranchiata</taxon>
        <taxon>Penaeoidea</taxon>
        <taxon>Penaeidae</taxon>
        <taxon>Penaeus</taxon>
    </lineage>
</organism>
<dbReference type="Proteomes" id="UP000283509">
    <property type="component" value="Unassembled WGS sequence"/>
</dbReference>
<dbReference type="EMBL" id="QCYY01000741">
    <property type="protein sequence ID" value="ROT83088.1"/>
    <property type="molecule type" value="Genomic_DNA"/>
</dbReference>
<dbReference type="Pfam" id="PF02931">
    <property type="entry name" value="Neur_chan_LBD"/>
    <property type="match status" value="1"/>
</dbReference>
<keyword evidence="4" id="KW-1003">Cell membrane</keyword>
<name>A0A423U313_PENVA</name>
<comment type="caution">
    <text evidence="15">The sequence shown here is derived from an EMBL/GenBank/DDBJ whole genome shotgun (WGS) entry which is preliminary data.</text>
</comment>
<dbReference type="InterPro" id="IPR006202">
    <property type="entry name" value="Neur_chan_lig-bd"/>
</dbReference>
<dbReference type="Gene3D" id="3.10.100.10">
    <property type="entry name" value="Mannose-Binding Protein A, subunit A"/>
    <property type="match status" value="1"/>
</dbReference>
<evidence type="ECO:0000256" key="9">
    <source>
        <dbReference type="ARBA" id="ARBA00023136"/>
    </source>
</evidence>
<evidence type="ECO:0000256" key="11">
    <source>
        <dbReference type="ARBA" id="ARBA00023303"/>
    </source>
</evidence>
<feature type="transmembrane region" description="Helical" evidence="13">
    <location>
        <begin position="621"/>
        <end position="642"/>
    </location>
</feature>
<dbReference type="Pfam" id="PF00059">
    <property type="entry name" value="Lectin_C"/>
    <property type="match status" value="1"/>
</dbReference>
<keyword evidence="8 13" id="KW-0406">Ion transport</keyword>
<dbReference type="SUPFAM" id="SSF90112">
    <property type="entry name" value="Neurotransmitter-gated ion-channel transmembrane pore"/>
    <property type="match status" value="1"/>
</dbReference>
<feature type="disulfide bond" evidence="12">
    <location>
        <begin position="340"/>
        <end position="352"/>
    </location>
</feature>
<dbReference type="Gene3D" id="2.70.170.10">
    <property type="entry name" value="Neurotransmitter-gated ion-channel ligand-binding domain"/>
    <property type="match status" value="1"/>
</dbReference>
<keyword evidence="3 13" id="KW-0813">Transport</keyword>
<dbReference type="InterPro" id="IPR023415">
    <property type="entry name" value="LDLR_class-A_CS"/>
</dbReference>
<reference evidence="15 16" key="2">
    <citation type="submission" date="2019-01" db="EMBL/GenBank/DDBJ databases">
        <title>The decoding of complex shrimp genome reveals the adaptation for benthos swimmer, frequently molting mechanism and breeding impact on genome.</title>
        <authorList>
            <person name="Sun Y."/>
            <person name="Gao Y."/>
            <person name="Yu Y."/>
        </authorList>
    </citation>
    <scope>NUCLEOTIDE SEQUENCE [LARGE SCALE GENOMIC DNA]</scope>
    <source>
        <tissue evidence="15">Muscle</tissue>
    </source>
</reference>
<keyword evidence="6" id="KW-0732">Signal</keyword>
<evidence type="ECO:0000313" key="16">
    <source>
        <dbReference type="Proteomes" id="UP000283509"/>
    </source>
</evidence>
<evidence type="ECO:0000256" key="2">
    <source>
        <dbReference type="ARBA" id="ARBA00004236"/>
    </source>
</evidence>
<evidence type="ECO:0000256" key="12">
    <source>
        <dbReference type="PROSITE-ProRule" id="PRU00124"/>
    </source>
</evidence>
<evidence type="ECO:0000256" key="6">
    <source>
        <dbReference type="ARBA" id="ARBA00022729"/>
    </source>
</evidence>
<evidence type="ECO:0000256" key="7">
    <source>
        <dbReference type="ARBA" id="ARBA00022989"/>
    </source>
</evidence>
<comment type="subcellular location">
    <subcellularLocation>
        <location evidence="2">Cell membrane</location>
    </subcellularLocation>
    <subcellularLocation>
        <location evidence="1">Membrane</location>
        <topology evidence="1">Multi-pass membrane protein</topology>
    </subcellularLocation>
</comment>
<keyword evidence="11 13" id="KW-0407">Ion channel</keyword>
<dbReference type="PROSITE" id="PS50041">
    <property type="entry name" value="C_TYPE_LECTIN_2"/>
    <property type="match status" value="1"/>
</dbReference>
<dbReference type="SUPFAM" id="SSF63712">
    <property type="entry name" value="Nicotinic receptor ligand binding domain-like"/>
    <property type="match status" value="1"/>
</dbReference>
<feature type="domain" description="C-type lectin" evidence="14">
    <location>
        <begin position="137"/>
        <end position="238"/>
    </location>
</feature>
<dbReference type="InterPro" id="IPR016187">
    <property type="entry name" value="CTDL_fold"/>
</dbReference>
<feature type="disulfide bond" evidence="12">
    <location>
        <begin position="347"/>
        <end position="365"/>
    </location>
</feature>
<dbReference type="CDD" id="cd00112">
    <property type="entry name" value="LDLa"/>
    <property type="match status" value="1"/>
</dbReference>
<feature type="transmembrane region" description="Helical" evidence="13">
    <location>
        <begin position="654"/>
        <end position="676"/>
    </location>
</feature>
<gene>
    <name evidence="15" type="ORF">C7M84_023737</name>
</gene>
<evidence type="ECO:0000313" key="15">
    <source>
        <dbReference type="EMBL" id="ROT83088.1"/>
    </source>
</evidence>
<dbReference type="InterPro" id="IPR016186">
    <property type="entry name" value="C-type_lectin-like/link_sf"/>
</dbReference>
<dbReference type="InterPro" id="IPR038050">
    <property type="entry name" value="Neuro_actylchol_rec"/>
</dbReference>
<evidence type="ECO:0000256" key="3">
    <source>
        <dbReference type="ARBA" id="ARBA00022448"/>
    </source>
</evidence>
<reference evidence="15 16" key="1">
    <citation type="submission" date="2018-04" db="EMBL/GenBank/DDBJ databases">
        <authorList>
            <person name="Zhang X."/>
            <person name="Yuan J."/>
            <person name="Li F."/>
            <person name="Xiang J."/>
        </authorList>
    </citation>
    <scope>NUCLEOTIDE SEQUENCE [LARGE SCALE GENOMIC DNA]</scope>
    <source>
        <tissue evidence="15">Muscle</tissue>
    </source>
</reference>
<dbReference type="PRINTS" id="PR00252">
    <property type="entry name" value="NRIONCHANNEL"/>
</dbReference>
<evidence type="ECO:0000256" key="10">
    <source>
        <dbReference type="ARBA" id="ARBA00023157"/>
    </source>
</evidence>
<comment type="similarity">
    <text evidence="13">Belongs to the ligand-gated ion channel (TC 1.A.9) family.</text>
</comment>
<dbReference type="InterPro" id="IPR036719">
    <property type="entry name" value="Neuro-gated_channel_TM_sf"/>
</dbReference>
<dbReference type="PRINTS" id="PR00253">
    <property type="entry name" value="GABAARECEPTR"/>
</dbReference>
<dbReference type="Pfam" id="PF00057">
    <property type="entry name" value="Ldl_recept_a"/>
    <property type="match status" value="1"/>
</dbReference>
<dbReference type="SMART" id="SM00192">
    <property type="entry name" value="LDLa"/>
    <property type="match status" value="1"/>
</dbReference>
<dbReference type="InterPro" id="IPR006201">
    <property type="entry name" value="Neur_channel"/>
</dbReference>
<dbReference type="InterPro" id="IPR001304">
    <property type="entry name" value="C-type_lectin-like"/>
</dbReference>
<dbReference type="GO" id="GO:0005886">
    <property type="term" value="C:plasma membrane"/>
    <property type="evidence" value="ECO:0007669"/>
    <property type="project" value="UniProtKB-SubCell"/>
</dbReference>
<feature type="transmembrane region" description="Helical" evidence="13">
    <location>
        <begin position="594"/>
        <end position="615"/>
    </location>
</feature>
<dbReference type="PROSITE" id="PS00236">
    <property type="entry name" value="NEUROTR_ION_CHANNEL"/>
    <property type="match status" value="1"/>
</dbReference>
<feature type="disulfide bond" evidence="12">
    <location>
        <begin position="359"/>
        <end position="374"/>
    </location>
</feature>
<dbReference type="AlphaFoldDB" id="A0A423U313"/>
<evidence type="ECO:0000256" key="8">
    <source>
        <dbReference type="ARBA" id="ARBA00023065"/>
    </source>
</evidence>
<proteinExistence type="inferred from homology"/>